<dbReference type="OrthoDB" id="129243at2"/>
<evidence type="ECO:0000259" key="2">
    <source>
        <dbReference type="Pfam" id="PF14326"/>
    </source>
</evidence>
<dbReference type="InterPro" id="IPR025493">
    <property type="entry name" value="DUF4384"/>
</dbReference>
<proteinExistence type="predicted"/>
<protein>
    <submittedName>
        <fullName evidence="3">DUF4384 domain-containing protein</fullName>
    </submittedName>
</protein>
<dbReference type="Proteomes" id="UP000264702">
    <property type="component" value="Unassembled WGS sequence"/>
</dbReference>
<sequence length="233" mass="25430">MRKRFASSSASGLLLIVLICSPGSLFAQTPHMGIVVEQQAGNKVEVKNPQHIFHAGDLVRFRFRSSFDGYLYVMDQSTSGKYLLLFPVQEVQNANRVEQNKEYLIPATNGSWFRVDDPPGYETVYFLISPVPMEKAAVSPPHPLPAEPPPPSAPAALLPRCDDSVFRARGECVDVLAGPRSVSPDETLPSQLPITPGATPRDITVINKPAATVVAPKDGAMGPLIYQFRLAHR</sequence>
<feature type="chain" id="PRO_5016886669" evidence="1">
    <location>
        <begin position="28"/>
        <end position="233"/>
    </location>
</feature>
<dbReference type="AlphaFoldDB" id="A0A372IP54"/>
<feature type="signal peptide" evidence="1">
    <location>
        <begin position="1"/>
        <end position="27"/>
    </location>
</feature>
<keyword evidence="1" id="KW-0732">Signal</keyword>
<evidence type="ECO:0000313" key="3">
    <source>
        <dbReference type="EMBL" id="RFU16742.1"/>
    </source>
</evidence>
<organism evidence="3 4">
    <name type="scientific">Paracidobacterium acidisoli</name>
    <dbReference type="NCBI Taxonomy" id="2303751"/>
    <lineage>
        <taxon>Bacteria</taxon>
        <taxon>Pseudomonadati</taxon>
        <taxon>Acidobacteriota</taxon>
        <taxon>Terriglobia</taxon>
        <taxon>Terriglobales</taxon>
        <taxon>Acidobacteriaceae</taxon>
        <taxon>Paracidobacterium</taxon>
    </lineage>
</organism>
<dbReference type="EMBL" id="QVQT01000003">
    <property type="protein sequence ID" value="RFU16742.1"/>
    <property type="molecule type" value="Genomic_DNA"/>
</dbReference>
<name>A0A372IP54_9BACT</name>
<accession>A0A372IP54</accession>
<gene>
    <name evidence="3" type="ORF">D0Y96_08280</name>
</gene>
<dbReference type="Pfam" id="PF14326">
    <property type="entry name" value="DUF4384"/>
    <property type="match status" value="1"/>
</dbReference>
<comment type="caution">
    <text evidence="3">The sequence shown here is derived from an EMBL/GenBank/DDBJ whole genome shotgun (WGS) entry which is preliminary data.</text>
</comment>
<feature type="domain" description="DUF4384" evidence="2">
    <location>
        <begin position="53"/>
        <end position="131"/>
    </location>
</feature>
<keyword evidence="4" id="KW-1185">Reference proteome</keyword>
<evidence type="ECO:0000256" key="1">
    <source>
        <dbReference type="SAM" id="SignalP"/>
    </source>
</evidence>
<evidence type="ECO:0000313" key="4">
    <source>
        <dbReference type="Proteomes" id="UP000264702"/>
    </source>
</evidence>
<reference evidence="3 4" key="1">
    <citation type="submission" date="2018-08" db="EMBL/GenBank/DDBJ databases">
        <title>Acidipila sp. 4G-K13, an acidobacterium isolated from forest soil.</title>
        <authorList>
            <person name="Gao Z.-H."/>
            <person name="Qiu L.-H."/>
        </authorList>
    </citation>
    <scope>NUCLEOTIDE SEQUENCE [LARGE SCALE GENOMIC DNA]</scope>
    <source>
        <strain evidence="3 4">4G-K13</strain>
    </source>
</reference>